<dbReference type="AlphaFoldDB" id="A0A177T960"/>
<evidence type="ECO:0000313" key="10">
    <source>
        <dbReference type="EMBL" id="KAE8249838.1"/>
    </source>
</evidence>
<evidence type="ECO:0000256" key="8">
    <source>
        <dbReference type="SAM" id="Phobius"/>
    </source>
</evidence>
<dbReference type="GO" id="GO:0005783">
    <property type="term" value="C:endoplasmic reticulum"/>
    <property type="evidence" value="ECO:0007669"/>
    <property type="project" value="TreeGrafter"/>
</dbReference>
<feature type="compositionally biased region" description="Polar residues" evidence="7">
    <location>
        <begin position="99"/>
        <end position="112"/>
    </location>
</feature>
<dbReference type="Proteomes" id="UP000077521">
    <property type="component" value="Unassembled WGS sequence"/>
</dbReference>
<comment type="subcellular location">
    <subcellularLocation>
        <location evidence="1">Nucleus inner membrane</location>
    </subcellularLocation>
</comment>
<comment type="caution">
    <text evidence="10">The sequence shown here is derived from an EMBL/GenBank/DDBJ whole genome shotgun (WGS) entry which is preliminary data.</text>
</comment>
<dbReference type="EMBL" id="LWDF02000365">
    <property type="protein sequence ID" value="KAE8249838.1"/>
    <property type="molecule type" value="Genomic_DNA"/>
</dbReference>
<dbReference type="GO" id="GO:0034399">
    <property type="term" value="C:nuclear periphery"/>
    <property type="evidence" value="ECO:0007669"/>
    <property type="project" value="TreeGrafter"/>
</dbReference>
<gene>
    <name evidence="10" type="ORF">A4X13_0g5053</name>
</gene>
<keyword evidence="11" id="KW-1185">Reference proteome</keyword>
<feature type="region of interest" description="Disordered" evidence="7">
    <location>
        <begin position="472"/>
        <end position="493"/>
    </location>
</feature>
<accession>A0A177T960</accession>
<dbReference type="InterPro" id="IPR044780">
    <property type="entry name" value="Heh2/Src1"/>
</dbReference>
<dbReference type="GO" id="GO:0005637">
    <property type="term" value="C:nuclear inner membrane"/>
    <property type="evidence" value="ECO:0007669"/>
    <property type="project" value="UniProtKB-SubCell"/>
</dbReference>
<reference evidence="10" key="1">
    <citation type="submission" date="2016-04" db="EMBL/GenBank/DDBJ databases">
        <authorList>
            <person name="Nguyen H.D."/>
            <person name="Samba Siva P."/>
            <person name="Cullis J."/>
            <person name="Levesque C.A."/>
            <person name="Hambleton S."/>
        </authorList>
    </citation>
    <scope>NUCLEOTIDE SEQUENCE</scope>
    <source>
        <strain evidence="10">DAOMC 236416</strain>
    </source>
</reference>
<keyword evidence="6" id="KW-0539">Nucleus</keyword>
<evidence type="ECO:0000313" key="11">
    <source>
        <dbReference type="Proteomes" id="UP000077521"/>
    </source>
</evidence>
<feature type="compositionally biased region" description="Low complexity" evidence="7">
    <location>
        <begin position="1"/>
        <end position="18"/>
    </location>
</feature>
<dbReference type="Gene3D" id="1.10.10.1180">
    <property type="entry name" value="MAN1, winged-helix domain"/>
    <property type="match status" value="1"/>
</dbReference>
<evidence type="ECO:0000256" key="4">
    <source>
        <dbReference type="ARBA" id="ARBA00022989"/>
    </source>
</evidence>
<dbReference type="GO" id="GO:0071763">
    <property type="term" value="P:nuclear membrane organization"/>
    <property type="evidence" value="ECO:0007669"/>
    <property type="project" value="TreeGrafter"/>
</dbReference>
<keyword evidence="2" id="KW-0597">Phosphoprotein</keyword>
<evidence type="ECO:0000256" key="3">
    <source>
        <dbReference type="ARBA" id="ARBA00022692"/>
    </source>
</evidence>
<proteinExistence type="predicted"/>
<feature type="region of interest" description="Disordered" evidence="7">
    <location>
        <begin position="1"/>
        <end position="151"/>
    </location>
</feature>
<evidence type="ECO:0000256" key="5">
    <source>
        <dbReference type="ARBA" id="ARBA00023136"/>
    </source>
</evidence>
<organism evidence="10 11">
    <name type="scientific">Tilletia indica</name>
    <dbReference type="NCBI Taxonomy" id="43049"/>
    <lineage>
        <taxon>Eukaryota</taxon>
        <taxon>Fungi</taxon>
        <taxon>Dikarya</taxon>
        <taxon>Basidiomycota</taxon>
        <taxon>Ustilaginomycotina</taxon>
        <taxon>Exobasidiomycetes</taxon>
        <taxon>Tilletiales</taxon>
        <taxon>Tilletiaceae</taxon>
        <taxon>Tilletia</taxon>
    </lineage>
</organism>
<sequence length="679" mass="74418">MVATRRTAAGKSAATTSSPQPQQESTPTRKRTAAVPRKSTATPAKIEFADQHSNDDDDDDEQVASPAPRPARRRVAAAKKEPESPPVEDLPKQPRKQQARQSAAATALSIGQTRELLRTGGISSSPAPAPSPTQDEAPTKEKRKATTSKAVIPKKLVRSNSNQPKIDGPSKTLPALKTIIAVSVVSLCLAWIFQTHLTGYSPSSVNSPSLVTTFNGRLPPWLGGPSTSASSDHKTQSPLSKIVSFTTRPLRWITAMANAPRRVPDTHKFLLALQVGDEIRRVTRERRGKMECGLLPYPSEAAVLDVKAWDARVRLHEGGGTGGNARKWAKADPPLPLRNVPHWPEPFLIESSDEAASVGLFTTDPQAYESDDFMRYNASSGPGGYIRWDLLQQHYHNIRFADSEEAIKDDLLERIDVAELSCSATEAEEDGEDDRDKNDPRRKDGTQSCFDELWELALTDLQRPGGVLRFPITGYPPSKRTQSPEDEHDDPYASPLLLSTTSVRSLSCSIRLAAVSVILEILPWFALTTLLVALLGWVRRTGRERREEAHFAAQIREEVVGALRERAARSDEERRNVAAGAGNADASELLGDLSIGAEEDGQGYLPIAHLRDVLLPAAGSSGRRVSSGIVADRREQLSPKRAKRVWASVRRQVGSNSNVRTNSRFWKGESMLVWEWVGV</sequence>
<evidence type="ECO:0000256" key="2">
    <source>
        <dbReference type="ARBA" id="ARBA00022553"/>
    </source>
</evidence>
<evidence type="ECO:0000256" key="7">
    <source>
        <dbReference type="SAM" id="MobiDB-lite"/>
    </source>
</evidence>
<dbReference type="GO" id="GO:0003682">
    <property type="term" value="F:chromatin binding"/>
    <property type="evidence" value="ECO:0007669"/>
    <property type="project" value="InterPro"/>
</dbReference>
<keyword evidence="4 8" id="KW-1133">Transmembrane helix</keyword>
<keyword evidence="3 8" id="KW-0812">Transmembrane</keyword>
<reference evidence="10" key="2">
    <citation type="journal article" date="2019" name="IMA Fungus">
        <title>Genome sequencing and comparison of five Tilletia species to identify candidate genes for the detection of regulated species infecting wheat.</title>
        <authorList>
            <person name="Nguyen H.D.T."/>
            <person name="Sultana T."/>
            <person name="Kesanakurti P."/>
            <person name="Hambleton S."/>
        </authorList>
    </citation>
    <scope>NUCLEOTIDE SEQUENCE</scope>
    <source>
        <strain evidence="10">DAOMC 236416</strain>
    </source>
</reference>
<feature type="domain" description="Man1/Src1-like C-terminal" evidence="9">
    <location>
        <begin position="441"/>
        <end position="678"/>
    </location>
</feature>
<dbReference type="Pfam" id="PF09402">
    <property type="entry name" value="MSC"/>
    <property type="match status" value="1"/>
</dbReference>
<feature type="compositionally biased region" description="Basic and acidic residues" evidence="7">
    <location>
        <begin position="434"/>
        <end position="444"/>
    </location>
</feature>
<dbReference type="PANTHER" id="PTHR47808">
    <property type="entry name" value="INNER NUCLEAR MEMBRANE PROTEIN HEH2-RELATED"/>
    <property type="match status" value="1"/>
</dbReference>
<evidence type="ECO:0000259" key="9">
    <source>
        <dbReference type="Pfam" id="PF09402"/>
    </source>
</evidence>
<evidence type="ECO:0000256" key="1">
    <source>
        <dbReference type="ARBA" id="ARBA00004540"/>
    </source>
</evidence>
<name>A0A177T960_9BASI</name>
<feature type="transmembrane region" description="Helical" evidence="8">
    <location>
        <begin position="512"/>
        <end position="538"/>
    </location>
</feature>
<protein>
    <recommendedName>
        <fullName evidence="9">Man1/Src1-like C-terminal domain-containing protein</fullName>
    </recommendedName>
</protein>
<feature type="region of interest" description="Disordered" evidence="7">
    <location>
        <begin position="423"/>
        <end position="444"/>
    </location>
</feature>
<dbReference type="PANTHER" id="PTHR47808:SF2">
    <property type="entry name" value="LEM DOMAIN-CONTAINING PROTEIN 2"/>
    <property type="match status" value="1"/>
</dbReference>
<evidence type="ECO:0000256" key="6">
    <source>
        <dbReference type="ARBA" id="ARBA00023242"/>
    </source>
</evidence>
<dbReference type="InterPro" id="IPR018996">
    <property type="entry name" value="Man1/Src1-like_C"/>
</dbReference>
<dbReference type="InterPro" id="IPR041885">
    <property type="entry name" value="MAN1_winged_helix_dom"/>
</dbReference>
<keyword evidence="5 8" id="KW-0472">Membrane</keyword>